<evidence type="ECO:0000313" key="1">
    <source>
        <dbReference type="EMBL" id="OIQ80499.1"/>
    </source>
</evidence>
<proteinExistence type="predicted"/>
<dbReference type="EMBL" id="MLJW01001053">
    <property type="protein sequence ID" value="OIQ80499.1"/>
    <property type="molecule type" value="Genomic_DNA"/>
</dbReference>
<accession>A0A1J5QSP7</accession>
<organism evidence="1">
    <name type="scientific">mine drainage metagenome</name>
    <dbReference type="NCBI Taxonomy" id="410659"/>
    <lineage>
        <taxon>unclassified sequences</taxon>
        <taxon>metagenomes</taxon>
        <taxon>ecological metagenomes</taxon>
    </lineage>
</organism>
<name>A0A1J5QSP7_9ZZZZ</name>
<reference evidence="1" key="1">
    <citation type="submission" date="2016-10" db="EMBL/GenBank/DDBJ databases">
        <title>Sequence of Gallionella enrichment culture.</title>
        <authorList>
            <person name="Poehlein A."/>
            <person name="Muehling M."/>
            <person name="Daniel R."/>
        </authorList>
    </citation>
    <scope>NUCLEOTIDE SEQUENCE</scope>
</reference>
<protein>
    <submittedName>
        <fullName evidence="1">Uncharacterized protein</fullName>
    </submittedName>
</protein>
<sequence length="39" mass="4119">MKSTIKAIVVAIGCAGAMRFAAYRSFGTWVLRVTGGTRA</sequence>
<dbReference type="AlphaFoldDB" id="A0A1J5QSP7"/>
<gene>
    <name evidence="1" type="ORF">GALL_377540</name>
</gene>
<comment type="caution">
    <text evidence="1">The sequence shown here is derived from an EMBL/GenBank/DDBJ whole genome shotgun (WGS) entry which is preliminary data.</text>
</comment>